<dbReference type="CDD" id="cd17291">
    <property type="entry name" value="RMtype1_S_MgeORF438P-TRD-CR_like"/>
    <property type="match status" value="1"/>
</dbReference>
<dbReference type="Proteomes" id="UP001446205">
    <property type="component" value="Unassembled WGS sequence"/>
</dbReference>
<keyword evidence="6" id="KW-0540">Nuclease</keyword>
<dbReference type="SUPFAM" id="SSF116734">
    <property type="entry name" value="DNA methylase specificity domain"/>
    <property type="match status" value="2"/>
</dbReference>
<comment type="caution">
    <text evidence="6">The sequence shown here is derived from an EMBL/GenBank/DDBJ whole genome shotgun (WGS) entry which is preliminary data.</text>
</comment>
<keyword evidence="6" id="KW-0378">Hydrolase</keyword>
<keyword evidence="4" id="KW-0175">Coiled coil</keyword>
<evidence type="ECO:0000256" key="3">
    <source>
        <dbReference type="ARBA" id="ARBA00023125"/>
    </source>
</evidence>
<evidence type="ECO:0000256" key="2">
    <source>
        <dbReference type="ARBA" id="ARBA00022747"/>
    </source>
</evidence>
<dbReference type="PANTHER" id="PTHR30408:SF12">
    <property type="entry name" value="TYPE I RESTRICTION ENZYME MJAVIII SPECIFICITY SUBUNIT"/>
    <property type="match status" value="1"/>
</dbReference>
<evidence type="ECO:0000313" key="7">
    <source>
        <dbReference type="Proteomes" id="UP001446205"/>
    </source>
</evidence>
<evidence type="ECO:0000256" key="1">
    <source>
        <dbReference type="ARBA" id="ARBA00010923"/>
    </source>
</evidence>
<feature type="coiled-coil region" evidence="4">
    <location>
        <begin position="373"/>
        <end position="400"/>
    </location>
</feature>
<dbReference type="EC" id="3.1.21.-" evidence="6"/>
<dbReference type="InterPro" id="IPR052021">
    <property type="entry name" value="Type-I_RS_S_subunit"/>
</dbReference>
<dbReference type="EMBL" id="JBBPCO010000001">
    <property type="protein sequence ID" value="MEK8088384.1"/>
    <property type="molecule type" value="Genomic_DNA"/>
</dbReference>
<keyword evidence="7" id="KW-1185">Reference proteome</keyword>
<dbReference type="PANTHER" id="PTHR30408">
    <property type="entry name" value="TYPE-1 RESTRICTION ENZYME ECOKI SPECIFICITY PROTEIN"/>
    <property type="match status" value="1"/>
</dbReference>
<dbReference type="Gene3D" id="3.90.220.20">
    <property type="entry name" value="DNA methylase specificity domains"/>
    <property type="match status" value="2"/>
</dbReference>
<dbReference type="InterPro" id="IPR000055">
    <property type="entry name" value="Restrct_endonuc_typeI_TRD"/>
</dbReference>
<comment type="similarity">
    <text evidence="1">Belongs to the type-I restriction system S methylase family.</text>
</comment>
<proteinExistence type="inferred from homology"/>
<gene>
    <name evidence="6" type="ORF">WOB96_01275</name>
</gene>
<organism evidence="6 7">
    <name type="scientific">Thermithiobacillus plumbiphilus</name>
    <dbReference type="NCBI Taxonomy" id="1729899"/>
    <lineage>
        <taxon>Bacteria</taxon>
        <taxon>Pseudomonadati</taxon>
        <taxon>Pseudomonadota</taxon>
        <taxon>Acidithiobacillia</taxon>
        <taxon>Acidithiobacillales</taxon>
        <taxon>Thermithiobacillaceae</taxon>
        <taxon>Thermithiobacillus</taxon>
    </lineage>
</organism>
<name>A0ABU9D494_9PROT</name>
<dbReference type="Pfam" id="PF01420">
    <property type="entry name" value="Methylase_S"/>
    <property type="match status" value="2"/>
</dbReference>
<dbReference type="Gene3D" id="1.10.287.1120">
    <property type="entry name" value="Bipartite methylase S protein"/>
    <property type="match status" value="2"/>
</dbReference>
<keyword evidence="2" id="KW-0680">Restriction system</keyword>
<evidence type="ECO:0000256" key="4">
    <source>
        <dbReference type="SAM" id="Coils"/>
    </source>
</evidence>
<dbReference type="CDD" id="cd17256">
    <property type="entry name" value="RMtype1_S_EcoJA65PI-TRD1-CR1_like"/>
    <property type="match status" value="1"/>
</dbReference>
<dbReference type="GO" id="GO:0004519">
    <property type="term" value="F:endonuclease activity"/>
    <property type="evidence" value="ECO:0007669"/>
    <property type="project" value="UniProtKB-KW"/>
</dbReference>
<protein>
    <submittedName>
        <fullName evidence="6">Restriction endonuclease subunit S</fullName>
        <ecNumber evidence="6">3.1.21.-</ecNumber>
    </submittedName>
</protein>
<reference evidence="6 7" key="1">
    <citation type="submission" date="2024-04" db="EMBL/GenBank/DDBJ databases">
        <authorList>
            <person name="Abashina T."/>
            <person name="Shaikin A."/>
        </authorList>
    </citation>
    <scope>NUCLEOTIDE SEQUENCE [LARGE SCALE GENOMIC DNA]</scope>
    <source>
        <strain evidence="6 7">AAFK</strain>
    </source>
</reference>
<sequence>MEVRELSADYVITTAPQVPKGYKQTEAGVIPADWEVKSLDSTAFVTSGKRLPLGRALTDHETPHPYIRVTDMRPGTVALSDIKFVPVDAFPAIKQYRIFKNDIFISVAGTLGIVGKIPSELDGANLTENADRITNITCSQDYLLYILMSPLIQNVIDSLQTVGAQPKLALSRIRKFNIPLPPTKTEQEAIAVALSDADALIESLEQLLSKKRQIKQGAMQELLTGERHLPGFSGEWVVKRLGDVVEINKGELITEKNAVPGPIPVIAGGKRPAYSHNRANRKGKTITVSGSGASAGYVAYYDIPIFASDCSTIGEGTSYAVEFIYFVLLLNQCAIYKTQTGGAQPHIHPNDLRPLTISVPATKEEQTAIAAVLSDMDAEIAALEEKLAKARAIKQGMMQELLTGRIRLV</sequence>
<dbReference type="InterPro" id="IPR044946">
    <property type="entry name" value="Restrct_endonuc_typeI_TRD_sf"/>
</dbReference>
<dbReference type="RefSeq" id="WP_341369448.1">
    <property type="nucleotide sequence ID" value="NZ_JBBPCO010000001.1"/>
</dbReference>
<keyword evidence="3" id="KW-0238">DNA-binding</keyword>
<dbReference type="GO" id="GO:0016787">
    <property type="term" value="F:hydrolase activity"/>
    <property type="evidence" value="ECO:0007669"/>
    <property type="project" value="UniProtKB-KW"/>
</dbReference>
<evidence type="ECO:0000313" key="6">
    <source>
        <dbReference type="EMBL" id="MEK8088384.1"/>
    </source>
</evidence>
<feature type="domain" description="Type I restriction modification DNA specificity" evidence="5">
    <location>
        <begin position="31"/>
        <end position="208"/>
    </location>
</feature>
<feature type="domain" description="Type I restriction modification DNA specificity" evidence="5">
    <location>
        <begin position="235"/>
        <end position="387"/>
    </location>
</feature>
<evidence type="ECO:0000259" key="5">
    <source>
        <dbReference type="Pfam" id="PF01420"/>
    </source>
</evidence>
<accession>A0ABU9D494</accession>
<keyword evidence="6" id="KW-0255">Endonuclease</keyword>